<dbReference type="OrthoDB" id="5137249at2"/>
<dbReference type="InterPro" id="IPR038766">
    <property type="entry name" value="Membrane_comp_ABC_pdt"/>
</dbReference>
<evidence type="ECO:0000256" key="1">
    <source>
        <dbReference type="ARBA" id="ARBA00004651"/>
    </source>
</evidence>
<feature type="transmembrane region" description="Helical" evidence="7">
    <location>
        <begin position="369"/>
        <end position="392"/>
    </location>
</feature>
<feature type="transmembrane region" description="Helical" evidence="7">
    <location>
        <begin position="825"/>
        <end position="844"/>
    </location>
</feature>
<keyword evidence="3 7" id="KW-0812">Transmembrane</keyword>
<feature type="transmembrane region" description="Helical" evidence="7">
    <location>
        <begin position="864"/>
        <end position="884"/>
    </location>
</feature>
<protein>
    <recommendedName>
        <fullName evidence="8">ABC3 transporter permease C-terminal domain-containing protein</fullName>
    </recommendedName>
</protein>
<evidence type="ECO:0000256" key="4">
    <source>
        <dbReference type="ARBA" id="ARBA00022989"/>
    </source>
</evidence>
<dbReference type="PANTHER" id="PTHR30287">
    <property type="entry name" value="MEMBRANE COMPONENT OF PREDICTED ABC SUPERFAMILY METABOLITE UPTAKE TRANSPORTER"/>
    <property type="match status" value="1"/>
</dbReference>
<organism evidence="9 10">
    <name type="scientific">Candidatus Enterococcus testudinis</name>
    <dbReference type="NCBI Taxonomy" id="1834191"/>
    <lineage>
        <taxon>Bacteria</taxon>
        <taxon>Bacillati</taxon>
        <taxon>Bacillota</taxon>
        <taxon>Bacilli</taxon>
        <taxon>Lactobacillales</taxon>
        <taxon>Enterococcaceae</taxon>
        <taxon>Enterococcus</taxon>
    </lineage>
</organism>
<dbReference type="Proteomes" id="UP000195043">
    <property type="component" value="Unassembled WGS sequence"/>
</dbReference>
<evidence type="ECO:0000256" key="6">
    <source>
        <dbReference type="SAM" id="Coils"/>
    </source>
</evidence>
<dbReference type="AlphaFoldDB" id="A0A242A1R5"/>
<dbReference type="GO" id="GO:0005886">
    <property type="term" value="C:plasma membrane"/>
    <property type="evidence" value="ECO:0007669"/>
    <property type="project" value="UniProtKB-SubCell"/>
</dbReference>
<feature type="coiled-coil region" evidence="6">
    <location>
        <begin position="262"/>
        <end position="339"/>
    </location>
</feature>
<dbReference type="PANTHER" id="PTHR30287:SF1">
    <property type="entry name" value="INNER MEMBRANE PROTEIN"/>
    <property type="match status" value="1"/>
</dbReference>
<evidence type="ECO:0000256" key="7">
    <source>
        <dbReference type="SAM" id="Phobius"/>
    </source>
</evidence>
<feature type="transmembrane region" description="Helical" evidence="7">
    <location>
        <begin position="420"/>
        <end position="443"/>
    </location>
</feature>
<evidence type="ECO:0000256" key="2">
    <source>
        <dbReference type="ARBA" id="ARBA00022475"/>
    </source>
</evidence>
<accession>A0A242A1R5</accession>
<feature type="transmembrane region" description="Helical" evidence="7">
    <location>
        <begin position="541"/>
        <end position="561"/>
    </location>
</feature>
<comment type="subcellular location">
    <subcellularLocation>
        <location evidence="1">Cell membrane</location>
        <topology evidence="1">Multi-pass membrane protein</topology>
    </subcellularLocation>
</comment>
<keyword evidence="4 7" id="KW-1133">Transmembrane helix</keyword>
<gene>
    <name evidence="9" type="ORF">A5886_000008</name>
</gene>
<evidence type="ECO:0000256" key="5">
    <source>
        <dbReference type="ARBA" id="ARBA00023136"/>
    </source>
</evidence>
<name>A0A242A1R5_9ENTE</name>
<evidence type="ECO:0000259" key="8">
    <source>
        <dbReference type="Pfam" id="PF02687"/>
    </source>
</evidence>
<comment type="caution">
    <text evidence="9">The sequence shown here is derived from an EMBL/GenBank/DDBJ whole genome shotgun (WGS) entry which is preliminary data.</text>
</comment>
<feature type="domain" description="ABC3 transporter permease C-terminal" evidence="8">
    <location>
        <begin position="374"/>
        <end position="491"/>
    </location>
</feature>
<reference evidence="9 10" key="1">
    <citation type="submission" date="2017-05" db="EMBL/GenBank/DDBJ databases">
        <title>The Genome Sequence of Enterococcus sp. 8G7_MSG3316.</title>
        <authorList>
            <consortium name="The Broad Institute Genomics Platform"/>
            <consortium name="The Broad Institute Genomic Center for Infectious Diseases"/>
            <person name="Earl A."/>
            <person name="Manson A."/>
            <person name="Schwartman J."/>
            <person name="Gilmore M."/>
            <person name="Abouelleil A."/>
            <person name="Cao P."/>
            <person name="Chapman S."/>
            <person name="Cusick C."/>
            <person name="Shea T."/>
            <person name="Young S."/>
            <person name="Neafsey D."/>
            <person name="Nusbaum C."/>
            <person name="Birren B."/>
        </authorList>
    </citation>
    <scope>NUCLEOTIDE SEQUENCE [LARGE SCALE GENOMIC DNA]</scope>
    <source>
        <strain evidence="9 10">8G7_MSG3316</strain>
    </source>
</reference>
<keyword evidence="2" id="KW-1003">Cell membrane</keyword>
<feature type="transmembrane region" description="Helical" evidence="7">
    <location>
        <begin position="463"/>
        <end position="489"/>
    </location>
</feature>
<dbReference type="EMBL" id="NGKU01000001">
    <property type="protein sequence ID" value="OTN74964.1"/>
    <property type="molecule type" value="Genomic_DNA"/>
</dbReference>
<feature type="domain" description="ABC3 transporter permease C-terminal" evidence="8">
    <location>
        <begin position="776"/>
        <end position="893"/>
    </location>
</feature>
<dbReference type="Pfam" id="PF02687">
    <property type="entry name" value="FtsX"/>
    <property type="match status" value="2"/>
</dbReference>
<proteinExistence type="predicted"/>
<dbReference type="RefSeq" id="WP_086273073.1">
    <property type="nucleotide sequence ID" value="NZ_NGKU01000001.1"/>
</dbReference>
<feature type="transmembrane region" description="Helical" evidence="7">
    <location>
        <begin position="21"/>
        <end position="38"/>
    </location>
</feature>
<dbReference type="InterPro" id="IPR003838">
    <property type="entry name" value="ABC3_permease_C"/>
</dbReference>
<evidence type="ECO:0000256" key="3">
    <source>
        <dbReference type="ARBA" id="ARBA00022692"/>
    </source>
</evidence>
<sequence>MKNKTYLKASFREITQSKGRFIAITVIIFLGTFLFVGVKATGPILNHSASAYVDGQQLADLQVTSTMGLTEEDLDVAAKADAAVESAYQFYAAVNSDEVVQVNSYNKEQSLNQLLVKEGRLPEEKNEIILDTEAKNYGYHLGDSYTFEDTDNLSNETYTIVGFADSPIYISVAERGYANVGSGVVSYFAYVPENNFTMDVKSILYFAFDDVQTLETYGDAYVEKMDSHQESIEALFADRPQARLAEIKADAMEDITPAQDELADNQAKLDDAQTQLDDAKAQLDEQEAALSQLPQAQQAALNSQITAGKAELAQQQETLDEQQETLDDAQQTIQDNLADLDDLEEPTYLYNQRKDNPGFQEYGGLSDRIAAIANVFPVFFFFIAALITFTTLSRMVEENRKEIGTLKALGYGKAEISIKYLIYALLSSTIGIVSGAVLGTELLPRLIYFLSSDRYLLDGIRVYYVWSPIILAAGAFLIAALGACLFVLIKELREKPAQLLQVRAPKPGKRIFLERITPLWSRLSFNQKVSFRNIFRYKSRMVMAIIGIAGCTGLMVAGVGLKDSLGSVTSKQFGPITDYQAVVTLADSKDATLEKAETTLADDPAVNSTLAVNSETIEIRPKNQGKQSLTLMVPADNDAFAEYVHLTSPDGEELSLTNQGAVLTMKYAELYDIHVGDTLTFYNSDQVSFEVNISGIAENYLGNSLYLSQETYEAMTDSTSTPNTLLLKSDTMSQKQEETLSTTLLKTDSVKNTTFLSTQINTQNESMGNLDSIVLILVVLSGALAFVVLYNLTNINVSERIRELSTIKVLGFYNKEVTMYIVRENIVFTLFGILAGYAVGYFLTDFILMQASMENMVFPLVINWPAYALAGGMTILFTVIVMFVTHVRLTHVNMIDALKSNE</sequence>
<keyword evidence="6" id="KW-0175">Coiled coil</keyword>
<evidence type="ECO:0000313" key="9">
    <source>
        <dbReference type="EMBL" id="OTN74964.1"/>
    </source>
</evidence>
<dbReference type="STRING" id="1834191.A5886_000008"/>
<evidence type="ECO:0000313" key="10">
    <source>
        <dbReference type="Proteomes" id="UP000195043"/>
    </source>
</evidence>
<keyword evidence="5 7" id="KW-0472">Membrane</keyword>
<feature type="transmembrane region" description="Helical" evidence="7">
    <location>
        <begin position="773"/>
        <end position="792"/>
    </location>
</feature>
<keyword evidence="10" id="KW-1185">Reference proteome</keyword>